<gene>
    <name evidence="1" type="ORF">LCGC14_1903400</name>
</gene>
<feature type="non-terminal residue" evidence="1">
    <location>
        <position position="1"/>
    </location>
</feature>
<sequence length="36" mass="4213">TLVCIYIGQSFDTDTGRFEKLFDMYTKMTSMKEKAL</sequence>
<organism evidence="1">
    <name type="scientific">marine sediment metagenome</name>
    <dbReference type="NCBI Taxonomy" id="412755"/>
    <lineage>
        <taxon>unclassified sequences</taxon>
        <taxon>metagenomes</taxon>
        <taxon>ecological metagenomes</taxon>
    </lineage>
</organism>
<proteinExistence type="predicted"/>
<dbReference type="EMBL" id="LAZR01019974">
    <property type="protein sequence ID" value="KKL90569.1"/>
    <property type="molecule type" value="Genomic_DNA"/>
</dbReference>
<comment type="caution">
    <text evidence="1">The sequence shown here is derived from an EMBL/GenBank/DDBJ whole genome shotgun (WGS) entry which is preliminary data.</text>
</comment>
<protein>
    <submittedName>
        <fullName evidence="1">Uncharacterized protein</fullName>
    </submittedName>
</protein>
<accession>A0A0F9FVV0</accession>
<name>A0A0F9FVV0_9ZZZZ</name>
<reference evidence="1" key="1">
    <citation type="journal article" date="2015" name="Nature">
        <title>Complex archaea that bridge the gap between prokaryotes and eukaryotes.</title>
        <authorList>
            <person name="Spang A."/>
            <person name="Saw J.H."/>
            <person name="Jorgensen S.L."/>
            <person name="Zaremba-Niedzwiedzka K."/>
            <person name="Martijn J."/>
            <person name="Lind A.E."/>
            <person name="van Eijk R."/>
            <person name="Schleper C."/>
            <person name="Guy L."/>
            <person name="Ettema T.J."/>
        </authorList>
    </citation>
    <scope>NUCLEOTIDE SEQUENCE</scope>
</reference>
<evidence type="ECO:0000313" key="1">
    <source>
        <dbReference type="EMBL" id="KKL90569.1"/>
    </source>
</evidence>
<dbReference type="AlphaFoldDB" id="A0A0F9FVV0"/>